<dbReference type="STRING" id="1150600.ADIARSV_3229"/>
<accession>R9GP73</accession>
<proteinExistence type="predicted"/>
<dbReference type="AlphaFoldDB" id="R9GP73"/>
<keyword evidence="2" id="KW-1185">Reference proteome</keyword>
<dbReference type="Proteomes" id="UP000014174">
    <property type="component" value="Unassembled WGS sequence"/>
</dbReference>
<organism evidence="1 2">
    <name type="scientific">Arcticibacter svalbardensis MN12-7</name>
    <dbReference type="NCBI Taxonomy" id="1150600"/>
    <lineage>
        <taxon>Bacteria</taxon>
        <taxon>Pseudomonadati</taxon>
        <taxon>Bacteroidota</taxon>
        <taxon>Sphingobacteriia</taxon>
        <taxon>Sphingobacteriales</taxon>
        <taxon>Sphingobacteriaceae</taxon>
        <taxon>Arcticibacter</taxon>
    </lineage>
</organism>
<evidence type="ECO:0000313" key="2">
    <source>
        <dbReference type="Proteomes" id="UP000014174"/>
    </source>
</evidence>
<reference evidence="1 2" key="1">
    <citation type="journal article" date="2013" name="Genome Announc.">
        <title>Draft Genome Sequence of Arcticibacter svalbardensis Strain MN12-7T, a Member of the Family Sphingobacteriaceae Isolated from an Arctic Soil Sample.</title>
        <authorList>
            <person name="Shivaji S."/>
            <person name="Ara S."/>
            <person name="Prasad S."/>
            <person name="Manasa B.P."/>
            <person name="Begum Z."/>
            <person name="Singh A."/>
            <person name="Kumar Pinnaka A."/>
        </authorList>
    </citation>
    <scope>NUCLEOTIDE SEQUENCE [LARGE SCALE GENOMIC DNA]</scope>
    <source>
        <strain evidence="1 2">MN12-7</strain>
    </source>
</reference>
<name>R9GP73_9SPHI</name>
<evidence type="ECO:0000313" key="1">
    <source>
        <dbReference type="EMBL" id="EOR93516.1"/>
    </source>
</evidence>
<comment type="caution">
    <text evidence="1">The sequence shown here is derived from an EMBL/GenBank/DDBJ whole genome shotgun (WGS) entry which is preliminary data.</text>
</comment>
<protein>
    <submittedName>
        <fullName evidence="1">Uncharacterized protein</fullName>
    </submittedName>
</protein>
<gene>
    <name evidence="1" type="ORF">ADIARSV_3229</name>
</gene>
<dbReference type="EMBL" id="AQPN01000110">
    <property type="protein sequence ID" value="EOR93516.1"/>
    <property type="molecule type" value="Genomic_DNA"/>
</dbReference>
<sequence length="38" mass="4716">METKNSLIDKRSQNEVWGFSIYKKYMQILNKRNTEREH</sequence>